<dbReference type="GO" id="GO:0030497">
    <property type="term" value="P:fatty acid elongation"/>
    <property type="evidence" value="ECO:0007669"/>
    <property type="project" value="TreeGrafter"/>
</dbReference>
<dbReference type="STRING" id="1797.RMCT_0884"/>
<evidence type="ECO:0000256" key="1">
    <source>
        <dbReference type="ARBA" id="ARBA00006484"/>
    </source>
</evidence>
<dbReference type="InterPro" id="IPR036291">
    <property type="entry name" value="NAD(P)-bd_dom_sf"/>
</dbReference>
<proteinExistence type="inferred from homology"/>
<organism evidence="3 4">
    <name type="scientific">Mycolicibacterium thermoresistibile</name>
    <name type="common">Mycobacterium thermoresistibile</name>
    <dbReference type="NCBI Taxonomy" id="1797"/>
    <lineage>
        <taxon>Bacteria</taxon>
        <taxon>Bacillati</taxon>
        <taxon>Actinomycetota</taxon>
        <taxon>Actinomycetes</taxon>
        <taxon>Mycobacteriales</taxon>
        <taxon>Mycobacteriaceae</taxon>
        <taxon>Mycolicibacterium</taxon>
    </lineage>
</organism>
<reference evidence="4" key="2">
    <citation type="submission" date="2016-02" db="EMBL/GenBank/DDBJ databases">
        <title>Draft genome sequence of five rapidly growing Mycobacterium species.</title>
        <authorList>
            <person name="Katahira K."/>
            <person name="Gotou Y."/>
            <person name="Iida K."/>
            <person name="Ogura Y."/>
            <person name="Hayashi T."/>
        </authorList>
    </citation>
    <scope>NUCLEOTIDE SEQUENCE [LARGE SCALE GENOMIC DNA]</scope>
    <source>
        <strain evidence="4">JCM6362</strain>
    </source>
</reference>
<dbReference type="PRINTS" id="PR00081">
    <property type="entry name" value="GDHRDH"/>
</dbReference>
<dbReference type="PANTHER" id="PTHR42760">
    <property type="entry name" value="SHORT-CHAIN DEHYDROGENASES/REDUCTASES FAMILY MEMBER"/>
    <property type="match status" value="1"/>
</dbReference>
<dbReference type="FunFam" id="3.40.50.720:FF:000084">
    <property type="entry name" value="Short-chain dehydrogenase reductase"/>
    <property type="match status" value="1"/>
</dbReference>
<dbReference type="InterPro" id="IPR020904">
    <property type="entry name" value="Sc_DH/Rdtase_CS"/>
</dbReference>
<dbReference type="Pfam" id="PF13561">
    <property type="entry name" value="adh_short_C2"/>
    <property type="match status" value="1"/>
</dbReference>
<evidence type="ECO:0000313" key="3">
    <source>
        <dbReference type="EMBL" id="GAT13913.1"/>
    </source>
</evidence>
<dbReference type="SUPFAM" id="SSF51735">
    <property type="entry name" value="NAD(P)-binding Rossmann-fold domains"/>
    <property type="match status" value="1"/>
</dbReference>
<reference evidence="3 4" key="1">
    <citation type="journal article" date="2016" name="Genome Announc.">
        <title>Draft Genome Sequences of Five Rapidly Growing Mycobacterium Species, M. thermoresistibile, M. fortuitum subsp. acetamidolyticum, M. canariasense, M. brisbanense, and M. novocastrense.</title>
        <authorList>
            <person name="Katahira K."/>
            <person name="Ogura Y."/>
            <person name="Gotoh Y."/>
            <person name="Hayashi T."/>
        </authorList>
    </citation>
    <scope>NUCLEOTIDE SEQUENCE [LARGE SCALE GENOMIC DNA]</scope>
    <source>
        <strain evidence="3 4">JCM6362</strain>
    </source>
</reference>
<dbReference type="OMA" id="WVRRNTM"/>
<gene>
    <name evidence="3" type="ORF">RMCT_0884</name>
</gene>
<name>A0A117ILN1_MYCTH</name>
<dbReference type="AlphaFoldDB" id="A0A117ILN1"/>
<evidence type="ECO:0000256" key="2">
    <source>
        <dbReference type="ARBA" id="ARBA00023002"/>
    </source>
</evidence>
<dbReference type="EMBL" id="BCTB01000004">
    <property type="protein sequence ID" value="GAT13913.1"/>
    <property type="molecule type" value="Genomic_DNA"/>
</dbReference>
<dbReference type="PRINTS" id="PR00080">
    <property type="entry name" value="SDRFAMILY"/>
</dbReference>
<dbReference type="Proteomes" id="UP000069654">
    <property type="component" value="Unassembled WGS sequence"/>
</dbReference>
<dbReference type="Gene3D" id="3.40.50.720">
    <property type="entry name" value="NAD(P)-binding Rossmann-like Domain"/>
    <property type="match status" value="1"/>
</dbReference>
<accession>A0A117ILN1</accession>
<dbReference type="PANTHER" id="PTHR42760:SF135">
    <property type="entry name" value="BLL7886 PROTEIN"/>
    <property type="match status" value="1"/>
</dbReference>
<dbReference type="GO" id="GO:0016616">
    <property type="term" value="F:oxidoreductase activity, acting on the CH-OH group of donors, NAD or NADP as acceptor"/>
    <property type="evidence" value="ECO:0007669"/>
    <property type="project" value="TreeGrafter"/>
</dbReference>
<comment type="similarity">
    <text evidence="1">Belongs to the short-chain dehydrogenases/reductases (SDR) family.</text>
</comment>
<evidence type="ECO:0000313" key="4">
    <source>
        <dbReference type="Proteomes" id="UP000069654"/>
    </source>
</evidence>
<comment type="caution">
    <text evidence="3">The sequence shown here is derived from an EMBL/GenBank/DDBJ whole genome shotgun (WGS) entry which is preliminary data.</text>
</comment>
<dbReference type="RefSeq" id="WP_003926973.1">
    <property type="nucleotide sequence ID" value="NZ_BCTB01000004.1"/>
</dbReference>
<dbReference type="OrthoDB" id="517007at2"/>
<dbReference type="PROSITE" id="PS00061">
    <property type="entry name" value="ADH_SHORT"/>
    <property type="match status" value="1"/>
</dbReference>
<dbReference type="InterPro" id="IPR002347">
    <property type="entry name" value="SDR_fam"/>
</dbReference>
<protein>
    <submittedName>
        <fullName evidence="3">Short chain dehydrogenase/reductase family oxidoreductase</fullName>
    </submittedName>
</protein>
<keyword evidence="2" id="KW-0560">Oxidoreductase</keyword>
<sequence>MTANTGASVLDMFRLTGRSAIVTGASSGLGRGFAQTLAAAGATVYAAARRTDRLETLAAENPAIRAVTCDVTDEQDRRALVERVVAETGGVDVLVNNAGKPGGPDAVKESADEFASILDLNLAAGFHLSCDVVRANPENHRLSIVNVSSVIGLVSTAPIGGAGYAASKAGVLGLTRELAGQWGRQGIRVNALVPGWFDTEMTDGLFTNERSATWVRRNTMLNRGGREGEVDGALLFLASDASSYVTGQAIVVDGGWTAR</sequence>